<accession>A0A8S1J5T2</accession>
<keyword evidence="1" id="KW-0808">Transferase</keyword>
<dbReference type="Gene3D" id="3.30.200.20">
    <property type="entry name" value="Phosphorylase Kinase, domain 1"/>
    <property type="match status" value="1"/>
</dbReference>
<evidence type="ECO:0000256" key="4">
    <source>
        <dbReference type="ARBA" id="ARBA00022840"/>
    </source>
</evidence>
<organism evidence="7 8">
    <name type="scientific">Ostreobium quekettii</name>
    <dbReference type="NCBI Taxonomy" id="121088"/>
    <lineage>
        <taxon>Eukaryota</taxon>
        <taxon>Viridiplantae</taxon>
        <taxon>Chlorophyta</taxon>
        <taxon>core chlorophytes</taxon>
        <taxon>Ulvophyceae</taxon>
        <taxon>TCBD clade</taxon>
        <taxon>Bryopsidales</taxon>
        <taxon>Ostreobineae</taxon>
        <taxon>Ostreobiaceae</taxon>
        <taxon>Ostreobium</taxon>
    </lineage>
</organism>
<dbReference type="SMART" id="SM00220">
    <property type="entry name" value="S_TKc"/>
    <property type="match status" value="1"/>
</dbReference>
<reference evidence="7" key="1">
    <citation type="submission" date="2020-12" db="EMBL/GenBank/DDBJ databases">
        <authorList>
            <person name="Iha C."/>
        </authorList>
    </citation>
    <scope>NUCLEOTIDE SEQUENCE</scope>
</reference>
<evidence type="ECO:0000259" key="6">
    <source>
        <dbReference type="PROSITE" id="PS50011"/>
    </source>
</evidence>
<dbReference type="PROSITE" id="PS00108">
    <property type="entry name" value="PROTEIN_KINASE_ST"/>
    <property type="match status" value="1"/>
</dbReference>
<dbReference type="Proteomes" id="UP000708148">
    <property type="component" value="Unassembled WGS sequence"/>
</dbReference>
<dbReference type="PANTHER" id="PTHR44329:SF288">
    <property type="entry name" value="MITOGEN-ACTIVATED PROTEIN KINASE KINASE KINASE 20"/>
    <property type="match status" value="1"/>
</dbReference>
<evidence type="ECO:0000256" key="5">
    <source>
        <dbReference type="SAM" id="MobiDB-lite"/>
    </source>
</evidence>
<evidence type="ECO:0000256" key="2">
    <source>
        <dbReference type="ARBA" id="ARBA00022741"/>
    </source>
</evidence>
<dbReference type="GO" id="GO:0005524">
    <property type="term" value="F:ATP binding"/>
    <property type="evidence" value="ECO:0007669"/>
    <property type="project" value="UniProtKB-KW"/>
</dbReference>
<feature type="domain" description="Protein kinase" evidence="6">
    <location>
        <begin position="179"/>
        <end position="437"/>
    </location>
</feature>
<dbReference type="AlphaFoldDB" id="A0A8S1J5T2"/>
<gene>
    <name evidence="7" type="ORF">OSTQU699_LOCUS6569</name>
</gene>
<keyword evidence="4" id="KW-0067">ATP-binding</keyword>
<sequence>MAAAVEIIKSIKEEIKLATESLPAVRYNSRMLQFLCQQLGKVKDALLNPAMSMTEKALGDLKDAVEQGSHLVRRHAEVFKVENFYKIKDVRHMVQMTCEKLATCFDHLRMQQQVDVQVSMSEDIVQDDRNYMYWYLTCILEGKRVDRQLPDRLKMELEMQISDHRCYMKYVNWIEERKLEKRGRIGAGGEGDIEMALWNGHTVAVKTHRKDLSPEARAEFITEVEIHTRMNHPNVVRCWGATPSNAIVMELAEFDLERLLEKQGPAQPWQWKVGTMKSASAGLRYLHDNRVVHRDVKCSNFLVFNVDRASGPIIKIGDFGLALAKTETRSKTARPLMGTLLWMAPEIHDGQPHSFRSDVFSFGLVLYMIASGCQPYGGISHHEQLLKGKKKKKGHGPCLLPNDCPKRLADLLGECISVDSRERPTMAKVDSNLQKILEECQRTPATTSTSEDVEMEEAPTRSDCSY</sequence>
<keyword evidence="2" id="KW-0547">Nucleotide-binding</keyword>
<evidence type="ECO:0000313" key="7">
    <source>
        <dbReference type="EMBL" id="CAD7701210.1"/>
    </source>
</evidence>
<dbReference type="GO" id="GO:0004674">
    <property type="term" value="F:protein serine/threonine kinase activity"/>
    <property type="evidence" value="ECO:0007669"/>
    <property type="project" value="TreeGrafter"/>
</dbReference>
<dbReference type="Pfam" id="PF07714">
    <property type="entry name" value="PK_Tyr_Ser-Thr"/>
    <property type="match status" value="1"/>
</dbReference>
<protein>
    <recommendedName>
        <fullName evidence="6">Protein kinase domain-containing protein</fullName>
    </recommendedName>
</protein>
<dbReference type="EMBL" id="CAJHUC010001458">
    <property type="protein sequence ID" value="CAD7701210.1"/>
    <property type="molecule type" value="Genomic_DNA"/>
</dbReference>
<dbReference type="OrthoDB" id="1335080at2759"/>
<dbReference type="Gene3D" id="1.10.510.10">
    <property type="entry name" value="Transferase(Phosphotransferase) domain 1"/>
    <property type="match status" value="1"/>
</dbReference>
<proteinExistence type="predicted"/>
<evidence type="ECO:0000313" key="8">
    <source>
        <dbReference type="Proteomes" id="UP000708148"/>
    </source>
</evidence>
<keyword evidence="8" id="KW-1185">Reference proteome</keyword>
<dbReference type="PANTHER" id="PTHR44329">
    <property type="entry name" value="SERINE/THREONINE-PROTEIN KINASE TNNI3K-RELATED"/>
    <property type="match status" value="1"/>
</dbReference>
<dbReference type="InterPro" id="IPR000719">
    <property type="entry name" value="Prot_kinase_dom"/>
</dbReference>
<dbReference type="InterPro" id="IPR008271">
    <property type="entry name" value="Ser/Thr_kinase_AS"/>
</dbReference>
<dbReference type="InterPro" id="IPR011009">
    <property type="entry name" value="Kinase-like_dom_sf"/>
</dbReference>
<dbReference type="SUPFAM" id="SSF56112">
    <property type="entry name" value="Protein kinase-like (PK-like)"/>
    <property type="match status" value="1"/>
</dbReference>
<feature type="region of interest" description="Disordered" evidence="5">
    <location>
        <begin position="440"/>
        <end position="466"/>
    </location>
</feature>
<comment type="caution">
    <text evidence="7">The sequence shown here is derived from an EMBL/GenBank/DDBJ whole genome shotgun (WGS) entry which is preliminary data.</text>
</comment>
<dbReference type="InterPro" id="IPR051681">
    <property type="entry name" value="Ser/Thr_Kinases-Pseudokinases"/>
</dbReference>
<dbReference type="InterPro" id="IPR001245">
    <property type="entry name" value="Ser-Thr/Tyr_kinase_cat_dom"/>
</dbReference>
<evidence type="ECO:0000256" key="1">
    <source>
        <dbReference type="ARBA" id="ARBA00022679"/>
    </source>
</evidence>
<keyword evidence="3" id="KW-0418">Kinase</keyword>
<name>A0A8S1J5T2_9CHLO</name>
<dbReference type="PROSITE" id="PS50011">
    <property type="entry name" value="PROTEIN_KINASE_DOM"/>
    <property type="match status" value="1"/>
</dbReference>
<evidence type="ECO:0000256" key="3">
    <source>
        <dbReference type="ARBA" id="ARBA00022777"/>
    </source>
</evidence>